<evidence type="ECO:0000259" key="7">
    <source>
        <dbReference type="Pfam" id="PF01408"/>
    </source>
</evidence>
<name>A0A9W7BT88_9STRA</name>
<dbReference type="Proteomes" id="UP001165160">
    <property type="component" value="Unassembled WGS sequence"/>
</dbReference>
<dbReference type="Pfam" id="PF01408">
    <property type="entry name" value="GFO_IDH_MocA"/>
    <property type="match status" value="1"/>
</dbReference>
<organism evidence="9 10">
    <name type="scientific">Triparma verrucosa</name>
    <dbReference type="NCBI Taxonomy" id="1606542"/>
    <lineage>
        <taxon>Eukaryota</taxon>
        <taxon>Sar</taxon>
        <taxon>Stramenopiles</taxon>
        <taxon>Ochrophyta</taxon>
        <taxon>Bolidophyceae</taxon>
        <taxon>Parmales</taxon>
        <taxon>Triparmaceae</taxon>
        <taxon>Triparma</taxon>
    </lineage>
</organism>
<proteinExistence type="inferred from homology"/>
<keyword evidence="10" id="KW-1185">Reference proteome</keyword>
<accession>A0A9W7BT88</accession>
<dbReference type="InterPro" id="IPR000683">
    <property type="entry name" value="Gfo/Idh/MocA-like_OxRdtase_N"/>
</dbReference>
<dbReference type="PANTHER" id="PTHR22604">
    <property type="entry name" value="OXIDOREDUCTASES"/>
    <property type="match status" value="1"/>
</dbReference>
<evidence type="ECO:0000256" key="2">
    <source>
        <dbReference type="ARBA" id="ARBA00023002"/>
    </source>
</evidence>
<dbReference type="Gene3D" id="3.40.50.720">
    <property type="entry name" value="NAD(P)-binding Rossmann-like Domain"/>
    <property type="match status" value="1"/>
</dbReference>
<protein>
    <recommendedName>
        <fullName evidence="3">D-xylose 1-dehydrogenase (NADP(+), D-xylono-1,5-lactone-forming)</fullName>
        <ecNumber evidence="3">1.1.1.179</ecNumber>
    </recommendedName>
    <alternativeName>
        <fullName evidence="4">D-xylose-NADP dehydrogenase</fullName>
    </alternativeName>
</protein>
<feature type="domain" description="Gfo/Idh/MocA-like oxidoreductase N-terminal" evidence="7">
    <location>
        <begin position="53"/>
        <end position="171"/>
    </location>
</feature>
<dbReference type="EC" id="1.1.1.179" evidence="3"/>
<dbReference type="EMBL" id="BRXX01000142">
    <property type="protein sequence ID" value="GMH93675.1"/>
    <property type="molecule type" value="Genomic_DNA"/>
</dbReference>
<evidence type="ECO:0000256" key="5">
    <source>
        <dbReference type="ARBA" id="ARBA00049233"/>
    </source>
</evidence>
<dbReference type="Pfam" id="PF22725">
    <property type="entry name" value="GFO_IDH_MocA_C3"/>
    <property type="match status" value="1"/>
</dbReference>
<evidence type="ECO:0000256" key="4">
    <source>
        <dbReference type="ARBA" id="ARBA00042988"/>
    </source>
</evidence>
<feature type="compositionally biased region" description="Basic and acidic residues" evidence="6">
    <location>
        <begin position="427"/>
        <end position="451"/>
    </location>
</feature>
<dbReference type="SUPFAM" id="SSF55347">
    <property type="entry name" value="Glyceraldehyde-3-phosphate dehydrogenase-like, C-terminal domain"/>
    <property type="match status" value="1"/>
</dbReference>
<comment type="catalytic activity">
    <reaction evidence="5">
        <text>D-xylose + NADP(+) = D-xylono-1,5-lactone + NADPH + H(+)</text>
        <dbReference type="Rhea" id="RHEA:22000"/>
        <dbReference type="ChEBI" id="CHEBI:15378"/>
        <dbReference type="ChEBI" id="CHEBI:15867"/>
        <dbReference type="ChEBI" id="CHEBI:53455"/>
        <dbReference type="ChEBI" id="CHEBI:57783"/>
        <dbReference type="ChEBI" id="CHEBI:58349"/>
        <dbReference type="EC" id="1.1.1.179"/>
    </reaction>
</comment>
<keyword evidence="2" id="KW-0560">Oxidoreductase</keyword>
<comment type="similarity">
    <text evidence="1">Belongs to the Gfo/Idh/MocA family.</text>
</comment>
<gene>
    <name evidence="9" type="ORF">TrVE_jg2057</name>
</gene>
<comment type="caution">
    <text evidence="9">The sequence shown here is derived from an EMBL/GenBank/DDBJ whole genome shotgun (WGS) entry which is preliminary data.</text>
</comment>
<feature type="compositionally biased region" description="Polar residues" evidence="6">
    <location>
        <begin position="271"/>
        <end position="280"/>
    </location>
</feature>
<evidence type="ECO:0000313" key="10">
    <source>
        <dbReference type="Proteomes" id="UP001165160"/>
    </source>
</evidence>
<dbReference type="GO" id="GO:0000166">
    <property type="term" value="F:nucleotide binding"/>
    <property type="evidence" value="ECO:0007669"/>
    <property type="project" value="InterPro"/>
</dbReference>
<dbReference type="PANTHER" id="PTHR22604:SF105">
    <property type="entry name" value="TRANS-1,2-DIHYDROBENZENE-1,2-DIOL DEHYDROGENASE"/>
    <property type="match status" value="1"/>
</dbReference>
<reference evidence="10" key="1">
    <citation type="journal article" date="2023" name="Commun. Biol.">
        <title>Genome analysis of Parmales, the sister group of diatoms, reveals the evolutionary specialization of diatoms from phago-mixotrophs to photoautotrophs.</title>
        <authorList>
            <person name="Ban H."/>
            <person name="Sato S."/>
            <person name="Yoshikawa S."/>
            <person name="Yamada K."/>
            <person name="Nakamura Y."/>
            <person name="Ichinomiya M."/>
            <person name="Sato N."/>
            <person name="Blanc-Mathieu R."/>
            <person name="Endo H."/>
            <person name="Kuwata A."/>
            <person name="Ogata H."/>
        </authorList>
    </citation>
    <scope>NUCLEOTIDE SEQUENCE [LARGE SCALE GENOMIC DNA]</scope>
    <source>
        <strain evidence="10">NIES 3699</strain>
    </source>
</reference>
<dbReference type="AlphaFoldDB" id="A0A9W7BT88"/>
<dbReference type="InterPro" id="IPR055170">
    <property type="entry name" value="GFO_IDH_MocA-like_dom"/>
</dbReference>
<dbReference type="SUPFAM" id="SSF51735">
    <property type="entry name" value="NAD(P)-binding Rossmann-fold domains"/>
    <property type="match status" value="1"/>
</dbReference>
<evidence type="ECO:0000313" key="9">
    <source>
        <dbReference type="EMBL" id="GMH93675.1"/>
    </source>
</evidence>
<feature type="region of interest" description="Disordered" evidence="6">
    <location>
        <begin position="271"/>
        <end position="290"/>
    </location>
</feature>
<sequence length="451" mass="49179">MAQDDALIPDLSATFNPNETAPLDVVFAQPSPSTPYTTYASSPNSFLSSCPSLKWGICGTGRICNDFTQSLKILPSSTPVACAAMSSLESAEKFGRKHGIKECYGSYEELSADQNVQIVYVGNVHIFRLEVVEMMLKAGKHCLVEKPFACSHKDAKYLFDLAAEKNLFCSEGMWTRYFPAVERVREILSEGSIGEVVCVNSDFHFPTNDSEKYPDSPLYSKKLAGGASRYAGPYPIAAALCCFPAFPDKISCAGVVDPDLGVDLAGSMSLSFPSPEQNADSDPAEPPTLLKAKGRGVASLNFGFMGESAEETTIVGTKGRVLIHSPAHCPTKVTLSTKLEGRGNSSSVTWDFPLPEITEDIISSGGYYYPNSAGLAYEAAAIARCVDAGKLETPQFTKEETLKVMEILDEFLRQVGLFEFEEEEKEEEVKEEVKEEEGKEENKEENKEEVS</sequence>
<evidence type="ECO:0000259" key="8">
    <source>
        <dbReference type="Pfam" id="PF22725"/>
    </source>
</evidence>
<feature type="domain" description="GFO/IDH/MocA-like oxidoreductase" evidence="8">
    <location>
        <begin position="182"/>
        <end position="320"/>
    </location>
</feature>
<evidence type="ECO:0000256" key="6">
    <source>
        <dbReference type="SAM" id="MobiDB-lite"/>
    </source>
</evidence>
<dbReference type="InterPro" id="IPR036291">
    <property type="entry name" value="NAD(P)-bd_dom_sf"/>
</dbReference>
<dbReference type="GO" id="GO:0047837">
    <property type="term" value="F:D-xylose 1-dehydrogenase (NADP+) activity"/>
    <property type="evidence" value="ECO:0007669"/>
    <property type="project" value="UniProtKB-EC"/>
</dbReference>
<feature type="region of interest" description="Disordered" evidence="6">
    <location>
        <begin position="422"/>
        <end position="451"/>
    </location>
</feature>
<evidence type="ECO:0000256" key="1">
    <source>
        <dbReference type="ARBA" id="ARBA00010928"/>
    </source>
</evidence>
<dbReference type="Gene3D" id="3.30.360.10">
    <property type="entry name" value="Dihydrodipicolinate Reductase, domain 2"/>
    <property type="match status" value="1"/>
</dbReference>
<dbReference type="InterPro" id="IPR050984">
    <property type="entry name" value="Gfo/Idh/MocA_domain"/>
</dbReference>
<evidence type="ECO:0000256" key="3">
    <source>
        <dbReference type="ARBA" id="ARBA00038984"/>
    </source>
</evidence>